<feature type="region of interest" description="Disordered" evidence="2">
    <location>
        <begin position="31"/>
        <end position="62"/>
    </location>
</feature>
<accession>A0AAV1U4U4</accession>
<evidence type="ECO:0000256" key="1">
    <source>
        <dbReference type="SAM" id="Coils"/>
    </source>
</evidence>
<proteinExistence type="predicted"/>
<name>A0AAV1U4U4_9STRA</name>
<feature type="compositionally biased region" description="Low complexity" evidence="2">
    <location>
        <begin position="31"/>
        <end position="52"/>
    </location>
</feature>
<evidence type="ECO:0008006" key="5">
    <source>
        <dbReference type="Google" id="ProtNLM"/>
    </source>
</evidence>
<feature type="region of interest" description="Disordered" evidence="2">
    <location>
        <begin position="152"/>
        <end position="204"/>
    </location>
</feature>
<protein>
    <recommendedName>
        <fullName evidence="5">BZIP domain-containing protein</fullName>
    </recommendedName>
</protein>
<comment type="caution">
    <text evidence="3">The sequence shown here is derived from an EMBL/GenBank/DDBJ whole genome shotgun (WGS) entry which is preliminary data.</text>
</comment>
<evidence type="ECO:0000313" key="3">
    <source>
        <dbReference type="EMBL" id="CAK7928470.1"/>
    </source>
</evidence>
<feature type="compositionally biased region" description="Basic residues" evidence="2">
    <location>
        <begin position="158"/>
        <end position="168"/>
    </location>
</feature>
<gene>
    <name evidence="3" type="ORF">PM001_LOCUS13620</name>
</gene>
<feature type="coiled-coil region" evidence="1">
    <location>
        <begin position="211"/>
        <end position="262"/>
    </location>
</feature>
<sequence length="624" mass="69076">MESLYAMDSAYAATSSPSPYAYTSSSLYAPSLNPSPVSSPSEDASSSVLSDDQMADLPPASLDQDWDSLSEILINDALCSLPPSSVIDLGHEVEFMTQDTINDPPFPQSEATPSSPFLGALPIDSNCSKSSFVGVEDEPVRVDVVPPTLAVQSPAVKKGGRGRGRGKKAVPTTTTTPQKSAGSPEEQKKERRRSQIATGVQRHREKKKWLVSSLQTEMTQLTTKLATLRAARRAQLANSDELVAYEEEAMTQRRKRKQAEQHNQMLKHALFQQTMFLRGMKAMMGGSNLLLSKTLEFHDWVHSYTALSASDPLARRKEYVAHFPRSKMELAKNIVLRNTEDKAQRLLATRQMFSGSVRILHDGTRQAHEIEDDYADAMMRELFGRPNGSSTASSSSNVDDAGDGRVIKEFSSVCYFPETAKCNLYTLMDIVSNSMKSIGVYYSGVCYEAQAADEVHLVEDDGLTTSSVYYSNLAASMEPVVEVIDEADCAENIVVEARALTRVQCGQDEGIFLWDYADEDSLYPIPTDSPDRKAIRRDVCGAIVVRREIGTGLLSIRHISVKAYRPLAKPKNLTEAVESSEAEEIRRAVARQIGLQATEFERLQDRCMRFVFNDITSRLKALYL</sequence>
<evidence type="ECO:0000256" key="2">
    <source>
        <dbReference type="SAM" id="MobiDB-lite"/>
    </source>
</evidence>
<dbReference type="CDD" id="cd14686">
    <property type="entry name" value="bZIP"/>
    <property type="match status" value="1"/>
</dbReference>
<reference evidence="3" key="1">
    <citation type="submission" date="2024-01" db="EMBL/GenBank/DDBJ databases">
        <authorList>
            <person name="Webb A."/>
        </authorList>
    </citation>
    <scope>NUCLEOTIDE SEQUENCE</scope>
    <source>
        <strain evidence="3">Pm1</strain>
    </source>
</reference>
<dbReference type="AlphaFoldDB" id="A0AAV1U4U4"/>
<dbReference type="Proteomes" id="UP001162060">
    <property type="component" value="Unassembled WGS sequence"/>
</dbReference>
<keyword evidence="1" id="KW-0175">Coiled coil</keyword>
<evidence type="ECO:0000313" key="4">
    <source>
        <dbReference type="Proteomes" id="UP001162060"/>
    </source>
</evidence>
<organism evidence="3 4">
    <name type="scientific">Peronospora matthiolae</name>
    <dbReference type="NCBI Taxonomy" id="2874970"/>
    <lineage>
        <taxon>Eukaryota</taxon>
        <taxon>Sar</taxon>
        <taxon>Stramenopiles</taxon>
        <taxon>Oomycota</taxon>
        <taxon>Peronosporomycetes</taxon>
        <taxon>Peronosporales</taxon>
        <taxon>Peronosporaceae</taxon>
        <taxon>Peronospora</taxon>
    </lineage>
</organism>
<dbReference type="EMBL" id="CAKLBY020000124">
    <property type="protein sequence ID" value="CAK7928470.1"/>
    <property type="molecule type" value="Genomic_DNA"/>
</dbReference>
<feature type="compositionally biased region" description="Polar residues" evidence="2">
    <location>
        <begin position="171"/>
        <end position="181"/>
    </location>
</feature>